<proteinExistence type="predicted"/>
<gene>
    <name evidence="1" type="ORF">Pint_17001</name>
</gene>
<comment type="caution">
    <text evidence="1">The sequence shown here is derived from an EMBL/GenBank/DDBJ whole genome shotgun (WGS) entry which is preliminary data.</text>
</comment>
<keyword evidence="2" id="KW-1185">Reference proteome</keyword>
<accession>A0ACC0ZA46</accession>
<dbReference type="EMBL" id="CM047737">
    <property type="protein sequence ID" value="KAJ0048451.1"/>
    <property type="molecule type" value="Genomic_DNA"/>
</dbReference>
<evidence type="ECO:0000313" key="2">
    <source>
        <dbReference type="Proteomes" id="UP001163603"/>
    </source>
</evidence>
<name>A0ACC0ZA46_9ROSI</name>
<protein>
    <submittedName>
        <fullName evidence="1">Uncharacterized protein</fullName>
    </submittedName>
</protein>
<reference evidence="2" key="1">
    <citation type="journal article" date="2023" name="G3 (Bethesda)">
        <title>Genome assembly and association tests identify interacting loci associated with vigor, precocity, and sex in interspecific pistachio rootstocks.</title>
        <authorList>
            <person name="Palmer W."/>
            <person name="Jacygrad E."/>
            <person name="Sagayaradj S."/>
            <person name="Cavanaugh K."/>
            <person name="Han R."/>
            <person name="Bertier L."/>
            <person name="Beede B."/>
            <person name="Kafkas S."/>
            <person name="Golino D."/>
            <person name="Preece J."/>
            <person name="Michelmore R."/>
        </authorList>
    </citation>
    <scope>NUCLEOTIDE SEQUENCE [LARGE SCALE GENOMIC DNA]</scope>
</reference>
<dbReference type="Proteomes" id="UP001163603">
    <property type="component" value="Chromosome 2"/>
</dbReference>
<organism evidence="1 2">
    <name type="scientific">Pistacia integerrima</name>
    <dbReference type="NCBI Taxonomy" id="434235"/>
    <lineage>
        <taxon>Eukaryota</taxon>
        <taxon>Viridiplantae</taxon>
        <taxon>Streptophyta</taxon>
        <taxon>Embryophyta</taxon>
        <taxon>Tracheophyta</taxon>
        <taxon>Spermatophyta</taxon>
        <taxon>Magnoliopsida</taxon>
        <taxon>eudicotyledons</taxon>
        <taxon>Gunneridae</taxon>
        <taxon>Pentapetalae</taxon>
        <taxon>rosids</taxon>
        <taxon>malvids</taxon>
        <taxon>Sapindales</taxon>
        <taxon>Anacardiaceae</taxon>
        <taxon>Pistacia</taxon>
    </lineage>
</organism>
<evidence type="ECO:0000313" key="1">
    <source>
        <dbReference type="EMBL" id="KAJ0048451.1"/>
    </source>
</evidence>
<sequence length="1067" mass="120853">MPPRDEDDGEEFSDSENDEGFDEEEREAIRRACMITGTDPNDLDNSDKLQLTVGADSSGGADAGFWSSDGEEDLELVRKIQNRLALSDDSCQPLSLKALCTLPPVLSDDDEEDDFETLRIIQRRFSAYNSAVFENFNVDTTKSRRKDSLQTPNQVLASSVASENETSNNLFVNRINACEGFPDSEEACNNHHLLKDNVETLPSCSIQWQQSEEYNMSIVSQKDSNFPKSAQLFIDAIKKNRSYQNFIRSKLTQIESRIEENKKLKERVKILKDFQVSCRKITGRALSQKKDPHVQLISSQKLRNSNDPEVIDKKSSAIHYGPSENSHVSNYRLALSKYPLSLHRKKWSKTEKENLGKGIRQQFQEMLLQVSMDRLSGSEGSSTDANGLDNIFASIKDLDVTPEMIREFLPKVDWNQLASMYVEGRSGGECEAQWLNFEDPLINHNPWTVEEDKNLLLIIQEKGISNWFDISVSLGTNRTPFQCLARYQRSLNASILKREWTEDEDEQLRLAVEAFGESNWQSVASTLKGRTGTQCSNRWKKTLHPMRQRVGRWIPDEDKRLTVAAILFGPKNWKKIAQFVPGRTQVQCRERWVNSLDPSVNRGEWTEEEDLMLEAALEEHGYSWSKVAAALPGRTDNQCWRRWKYLHPDEVPVLQARRKMQKVALIGNFVDRERERPALGPNDFVPLALTNSASELGDVNTSQKRERKSRRKAEFGNKKDAAPCDNQKTSKSQRRRKKTKACSEKVLEITYGDETETSNQHDVILKKKIVKPHSGKKKVNSEPNTGKKVSKRRSKMPSYAELDEMSIYFPPPESLVPETTYGDNSKTPCGNNDVSNSKRRDPNWNFANNLCSISCQEQDASCCSEVGILSGTIDDIELIRNHSDYLDSTLSSIIDNVEGDVPGGIDASMKKRPLKLPPKKKLCMKLGNERNGGENMSLESIREAVKQNNKRKRCNEPSEERQDVASISCQQDGCKRSEASSRSYSEHFLEASDGEDVTLACFLRNELKKRKLKAAEAGSSSESLLLSKSVDKHSNEDQMPADMQNGKAETYTNGGTLRWTSDETDGH</sequence>